<organism evidence="1 2">
    <name type="scientific">Olivibacter ginsenosidimutans</name>
    <dbReference type="NCBI Taxonomy" id="1176537"/>
    <lineage>
        <taxon>Bacteria</taxon>
        <taxon>Pseudomonadati</taxon>
        <taxon>Bacteroidota</taxon>
        <taxon>Sphingobacteriia</taxon>
        <taxon>Sphingobacteriales</taxon>
        <taxon>Sphingobacteriaceae</taxon>
        <taxon>Olivibacter</taxon>
    </lineage>
</organism>
<dbReference type="EMBL" id="BAABIQ010000036">
    <property type="protein sequence ID" value="GAA4795261.1"/>
    <property type="molecule type" value="Genomic_DNA"/>
</dbReference>
<evidence type="ECO:0000313" key="1">
    <source>
        <dbReference type="EMBL" id="GAA4795261.1"/>
    </source>
</evidence>
<evidence type="ECO:0000313" key="2">
    <source>
        <dbReference type="Proteomes" id="UP001501411"/>
    </source>
</evidence>
<comment type="caution">
    <text evidence="1">The sequence shown here is derived from an EMBL/GenBank/DDBJ whole genome shotgun (WGS) entry which is preliminary data.</text>
</comment>
<reference evidence="2" key="1">
    <citation type="journal article" date="2019" name="Int. J. Syst. Evol. Microbiol.">
        <title>The Global Catalogue of Microorganisms (GCM) 10K type strain sequencing project: providing services to taxonomists for standard genome sequencing and annotation.</title>
        <authorList>
            <consortium name="The Broad Institute Genomics Platform"/>
            <consortium name="The Broad Institute Genome Sequencing Center for Infectious Disease"/>
            <person name="Wu L."/>
            <person name="Ma J."/>
        </authorList>
    </citation>
    <scope>NUCLEOTIDE SEQUENCE [LARGE SCALE GENOMIC DNA]</scope>
    <source>
        <strain evidence="2">JCM 18200</strain>
    </source>
</reference>
<sequence>MRQQVKAIYDSQVGVREATGHNDGPQVEAYLRYTGLGKGNAWCAAFVCWVLGQAGVENPRTAWAASLFPNDKLIWKQGNPLTTRNWQRATKKASRTTSNAQLATIFGLYFPSLKRIAHCGFIDQWGEKEVITVEGNTNDSGSREGDGVYRKRRPIKSLYAVADWMGKERGQ</sequence>
<name>A0ABP9BGZ5_9SPHI</name>
<accession>A0ABP9BGZ5</accession>
<keyword evidence="2" id="KW-1185">Reference proteome</keyword>
<protein>
    <recommendedName>
        <fullName evidence="3">Peptidoglycan-binding protein</fullName>
    </recommendedName>
</protein>
<evidence type="ECO:0008006" key="3">
    <source>
        <dbReference type="Google" id="ProtNLM"/>
    </source>
</evidence>
<dbReference type="Proteomes" id="UP001501411">
    <property type="component" value="Unassembled WGS sequence"/>
</dbReference>
<gene>
    <name evidence="1" type="ORF">GCM10023231_24590</name>
</gene>
<proteinExistence type="predicted"/>